<feature type="region of interest" description="Disordered" evidence="1">
    <location>
        <begin position="291"/>
        <end position="342"/>
    </location>
</feature>
<reference evidence="3" key="1">
    <citation type="journal article" date="2020" name="bioRxiv">
        <title>Comparative genomics of Chlamydomonas.</title>
        <authorList>
            <person name="Craig R.J."/>
            <person name="Hasan A.R."/>
            <person name="Ness R.W."/>
            <person name="Keightley P.D."/>
        </authorList>
    </citation>
    <scope>NUCLEOTIDE SEQUENCE</scope>
    <source>
        <strain evidence="3">CCAP 11/70</strain>
    </source>
</reference>
<dbReference type="EMBL" id="JAEHOE010000135">
    <property type="protein sequence ID" value="KAG2485125.1"/>
    <property type="molecule type" value="Genomic_DNA"/>
</dbReference>
<organism evidence="3 4">
    <name type="scientific">Edaphochlamys debaryana</name>
    <dbReference type="NCBI Taxonomy" id="47281"/>
    <lineage>
        <taxon>Eukaryota</taxon>
        <taxon>Viridiplantae</taxon>
        <taxon>Chlorophyta</taxon>
        <taxon>core chlorophytes</taxon>
        <taxon>Chlorophyceae</taxon>
        <taxon>CS clade</taxon>
        <taxon>Chlamydomonadales</taxon>
        <taxon>Chlamydomonadales incertae sedis</taxon>
        <taxon>Edaphochlamys</taxon>
    </lineage>
</organism>
<evidence type="ECO:0000256" key="1">
    <source>
        <dbReference type="SAM" id="MobiDB-lite"/>
    </source>
</evidence>
<feature type="compositionally biased region" description="Gly residues" evidence="1">
    <location>
        <begin position="225"/>
        <end position="235"/>
    </location>
</feature>
<keyword evidence="2" id="KW-0732">Signal</keyword>
<feature type="region of interest" description="Disordered" evidence="1">
    <location>
        <begin position="224"/>
        <end position="245"/>
    </location>
</feature>
<evidence type="ECO:0000313" key="3">
    <source>
        <dbReference type="EMBL" id="KAG2485125.1"/>
    </source>
</evidence>
<evidence type="ECO:0008006" key="5">
    <source>
        <dbReference type="Google" id="ProtNLM"/>
    </source>
</evidence>
<feature type="chain" id="PRO_5032590472" description="Glycosyltransferase" evidence="2">
    <location>
        <begin position="45"/>
        <end position="597"/>
    </location>
</feature>
<dbReference type="Proteomes" id="UP000612055">
    <property type="component" value="Unassembled WGS sequence"/>
</dbReference>
<comment type="caution">
    <text evidence="3">The sequence shown here is derived from an EMBL/GenBank/DDBJ whole genome shotgun (WGS) entry which is preliminary data.</text>
</comment>
<dbReference type="InterPro" id="IPR007657">
    <property type="entry name" value="Glycosyltransferase_61"/>
</dbReference>
<evidence type="ECO:0000256" key="2">
    <source>
        <dbReference type="SAM" id="SignalP"/>
    </source>
</evidence>
<gene>
    <name evidence="3" type="ORF">HYH03_016112</name>
</gene>
<sequence>MSGARCWRRGRAHRRHGPPASIPLCPLLLAVLAALAHLTAEGAAASATAAAPEGPRLDKKKLPKGRCLVLKRVCVHQDVLVTHDPAFAFANPHREALPELPEVEHWNFPVPLDANADALKGSMPPHRLHLRPASSAEPTPALAHPAFSNATLPVVFACEFPYNMGEFFLRTVQDLEALQLDDRVTLVVQLPLGLGLAPFHRFLTLPYSRFPAIASWELGSPGCADPGGAGGGGGAERPVPWSPEPSQPHCFERLVLCRRSGKDGHDAKRMAASAARVVGALLQARLIPPSPISWGGGGSSSGGSSGGGDAGEGEGEGEEGAQGGEGAGEGEGFDAGPDPRDNTTLRVLIETRHGPVRNIKNVQELLDACRELDGKGFSAGPFRRLACAATSFSAGAAPSASSGEASPSPSGGAGGGGQFLSNVAAVRGAHVLAVLHGAGATNSWFMRQESSALIEIRPCRFGSHYAPWPDKYVARQHEENGDAIRFFAYNVEDPGQCMPGDYQAGLHNHSLDASRIKTDLAVLSRDQHLALAPAAFLEFVRHVGGLVMDLESYRRVRDKGRLHGYALGPREVLYGPLGVRDPVLHAQGHPGDVVRGR</sequence>
<feature type="compositionally biased region" description="Gly residues" evidence="1">
    <location>
        <begin position="294"/>
        <end position="310"/>
    </location>
</feature>
<evidence type="ECO:0000313" key="4">
    <source>
        <dbReference type="Proteomes" id="UP000612055"/>
    </source>
</evidence>
<feature type="compositionally biased region" description="Gly residues" evidence="1">
    <location>
        <begin position="320"/>
        <end position="330"/>
    </location>
</feature>
<dbReference type="OrthoDB" id="529565at2759"/>
<proteinExistence type="predicted"/>
<accession>A0A836BQG6</accession>
<dbReference type="PANTHER" id="PTHR20961:SF124">
    <property type="entry name" value="GLYCOSYLTRANSFERASE"/>
    <property type="match status" value="1"/>
</dbReference>
<dbReference type="AlphaFoldDB" id="A0A836BQG6"/>
<keyword evidence="4" id="KW-1185">Reference proteome</keyword>
<dbReference type="PANTHER" id="PTHR20961">
    <property type="entry name" value="GLYCOSYLTRANSFERASE"/>
    <property type="match status" value="1"/>
</dbReference>
<feature type="signal peptide" evidence="2">
    <location>
        <begin position="1"/>
        <end position="44"/>
    </location>
</feature>
<protein>
    <recommendedName>
        <fullName evidence="5">Glycosyltransferase</fullName>
    </recommendedName>
</protein>
<name>A0A836BQG6_9CHLO</name>
<dbReference type="GO" id="GO:0016757">
    <property type="term" value="F:glycosyltransferase activity"/>
    <property type="evidence" value="ECO:0007669"/>
    <property type="project" value="InterPro"/>
</dbReference>